<name>A0A4R4UZX1_9PSEU</name>
<evidence type="ECO:0000313" key="1">
    <source>
        <dbReference type="EMBL" id="TDC95412.1"/>
    </source>
</evidence>
<keyword evidence="2" id="KW-1185">Reference proteome</keyword>
<proteinExistence type="predicted"/>
<protein>
    <submittedName>
        <fullName evidence="1">Uncharacterized protein</fullName>
    </submittedName>
</protein>
<dbReference type="RefSeq" id="WP_132619800.1">
    <property type="nucleotide sequence ID" value="NZ_SMKV01000004.1"/>
</dbReference>
<gene>
    <name evidence="1" type="ORF">E1161_04290</name>
</gene>
<accession>A0A4R4UZX1</accession>
<dbReference type="Proteomes" id="UP000294744">
    <property type="component" value="Unassembled WGS sequence"/>
</dbReference>
<reference evidence="1 2" key="1">
    <citation type="submission" date="2019-03" db="EMBL/GenBank/DDBJ databases">
        <title>Draft genome sequences of novel Actinobacteria.</title>
        <authorList>
            <person name="Sahin N."/>
            <person name="Ay H."/>
            <person name="Saygin H."/>
        </authorList>
    </citation>
    <scope>NUCLEOTIDE SEQUENCE [LARGE SCALE GENOMIC DNA]</scope>
    <source>
        <strain evidence="1 2">16K404</strain>
    </source>
</reference>
<dbReference type="AlphaFoldDB" id="A0A4R4UZX1"/>
<evidence type="ECO:0000313" key="2">
    <source>
        <dbReference type="Proteomes" id="UP000294744"/>
    </source>
</evidence>
<dbReference type="EMBL" id="SMKV01000004">
    <property type="protein sequence ID" value="TDC95412.1"/>
    <property type="molecule type" value="Genomic_DNA"/>
</dbReference>
<organism evidence="1 2">
    <name type="scientific">Saccharopolyspora aridisoli</name>
    <dbReference type="NCBI Taxonomy" id="2530385"/>
    <lineage>
        <taxon>Bacteria</taxon>
        <taxon>Bacillati</taxon>
        <taxon>Actinomycetota</taxon>
        <taxon>Actinomycetes</taxon>
        <taxon>Pseudonocardiales</taxon>
        <taxon>Pseudonocardiaceae</taxon>
        <taxon>Saccharopolyspora</taxon>
    </lineage>
</organism>
<comment type="caution">
    <text evidence="1">The sequence shown here is derived from an EMBL/GenBank/DDBJ whole genome shotgun (WGS) entry which is preliminary data.</text>
</comment>
<sequence>MDGEQIESHRCCGVSGIVGDRIRTDSVSWAGIAEEARFDARRGEAPVPMHHMIYNTRNNYPRSKT</sequence>